<sequence length="110" mass="12215">MACRQEFVDFVAEQASAAGEIFCRKMFGGYGMYCNSVFVGVICDDKLFLKVTEEAAPLLKEKLLEPPYDGAKPCFYIPDLDDRDYVSALVAATFRALEKGGGKKRKANKK</sequence>
<dbReference type="InterPro" id="IPR007076">
    <property type="entry name" value="TfoX_N"/>
</dbReference>
<dbReference type="EMBL" id="UGTJ01000001">
    <property type="protein sequence ID" value="SUB79845.1"/>
    <property type="molecule type" value="Genomic_DNA"/>
</dbReference>
<dbReference type="Gene3D" id="3.30.1460.30">
    <property type="entry name" value="YgaC/TfoX-N like chaperone"/>
    <property type="match status" value="1"/>
</dbReference>
<reference evidence="2 3" key="1">
    <citation type="submission" date="2018-06" db="EMBL/GenBank/DDBJ databases">
        <authorList>
            <consortium name="Pathogen Informatics"/>
            <person name="Doyle S."/>
        </authorList>
    </citation>
    <scope>NUCLEOTIDE SEQUENCE [LARGE SCALE GENOMIC DNA]</scope>
    <source>
        <strain evidence="2 3">NCTC13063</strain>
    </source>
</reference>
<evidence type="ECO:0000313" key="3">
    <source>
        <dbReference type="Proteomes" id="UP000255283"/>
    </source>
</evidence>
<feature type="domain" description="TfoX N-terminal" evidence="1">
    <location>
        <begin position="14"/>
        <end position="72"/>
    </location>
</feature>
<dbReference type="SUPFAM" id="SSF159894">
    <property type="entry name" value="YgaC/TfoX-N like"/>
    <property type="match status" value="1"/>
</dbReference>
<dbReference type="Pfam" id="PF04993">
    <property type="entry name" value="TfoX_N"/>
    <property type="match status" value="1"/>
</dbReference>
<dbReference type="RefSeq" id="WP_004339977.1">
    <property type="nucleotide sequence ID" value="NZ_CALLWX010000014.1"/>
</dbReference>
<evidence type="ECO:0000259" key="1">
    <source>
        <dbReference type="Pfam" id="PF04993"/>
    </source>
</evidence>
<comment type="caution">
    <text evidence="2">The sequence shown here is derived from an EMBL/GenBank/DDBJ whole genome shotgun (WGS) entry which is preliminary data.</text>
</comment>
<evidence type="ECO:0000313" key="2">
    <source>
        <dbReference type="EMBL" id="SUB79845.1"/>
    </source>
</evidence>
<dbReference type="GeneID" id="93535995"/>
<dbReference type="Proteomes" id="UP000255283">
    <property type="component" value="Unassembled WGS sequence"/>
</dbReference>
<accession>A0AAQ1UI23</accession>
<protein>
    <submittedName>
        <fullName evidence="2">Regulator of competence-specific genes</fullName>
    </submittedName>
</protein>
<gene>
    <name evidence="2" type="ORF">NCTC13063_01117</name>
</gene>
<dbReference type="AlphaFoldDB" id="A0AAQ1UI23"/>
<proteinExistence type="predicted"/>
<name>A0AAQ1UI23_9BACT</name>
<organism evidence="2 3">
    <name type="scientific">Segatella buccae</name>
    <dbReference type="NCBI Taxonomy" id="28126"/>
    <lineage>
        <taxon>Bacteria</taxon>
        <taxon>Pseudomonadati</taxon>
        <taxon>Bacteroidota</taxon>
        <taxon>Bacteroidia</taxon>
        <taxon>Bacteroidales</taxon>
        <taxon>Prevotellaceae</taxon>
        <taxon>Segatella</taxon>
    </lineage>
</organism>